<reference evidence="4" key="1">
    <citation type="journal article" date="2019" name="Int. J. Syst. Evol. Microbiol.">
        <title>The Global Catalogue of Microorganisms (GCM) 10K type strain sequencing project: providing services to taxonomists for standard genome sequencing and annotation.</title>
        <authorList>
            <consortium name="The Broad Institute Genomics Platform"/>
            <consortium name="The Broad Institute Genome Sequencing Center for Infectious Disease"/>
            <person name="Wu L."/>
            <person name="Ma J."/>
        </authorList>
    </citation>
    <scope>NUCLEOTIDE SEQUENCE [LARGE SCALE GENOMIC DNA]</scope>
    <source>
        <strain evidence="4">JCM 8201</strain>
    </source>
</reference>
<evidence type="ECO:0000256" key="1">
    <source>
        <dbReference type="ARBA" id="ARBA00022723"/>
    </source>
</evidence>
<dbReference type="PROSITE" id="PS00934">
    <property type="entry name" value="GLYOXALASE_I_1"/>
    <property type="match status" value="1"/>
</dbReference>
<accession>A0ABP6H048</accession>
<dbReference type="PANTHER" id="PTHR33993">
    <property type="entry name" value="GLYOXALASE-RELATED"/>
    <property type="match status" value="1"/>
</dbReference>
<dbReference type="PANTHER" id="PTHR33993:SF14">
    <property type="entry name" value="GB|AAF24581.1"/>
    <property type="match status" value="1"/>
</dbReference>
<keyword evidence="4" id="KW-1185">Reference proteome</keyword>
<feature type="domain" description="VOC" evidence="2">
    <location>
        <begin position="2"/>
        <end position="110"/>
    </location>
</feature>
<dbReference type="InterPro" id="IPR037523">
    <property type="entry name" value="VOC_core"/>
</dbReference>
<dbReference type="Pfam" id="PF00903">
    <property type="entry name" value="Glyoxalase"/>
    <property type="match status" value="1"/>
</dbReference>
<comment type="caution">
    <text evidence="3">The sequence shown here is derived from an EMBL/GenBank/DDBJ whole genome shotgun (WGS) entry which is preliminary data.</text>
</comment>
<dbReference type="SUPFAM" id="SSF54593">
    <property type="entry name" value="Glyoxalase/Bleomycin resistance protein/Dihydroxybiphenyl dioxygenase"/>
    <property type="match status" value="1"/>
</dbReference>
<evidence type="ECO:0000313" key="3">
    <source>
        <dbReference type="EMBL" id="GAA2733354.1"/>
    </source>
</evidence>
<dbReference type="InterPro" id="IPR052164">
    <property type="entry name" value="Anthracycline_SecMetBiosynth"/>
</dbReference>
<dbReference type="InterPro" id="IPR004360">
    <property type="entry name" value="Glyas_Fos-R_dOase_dom"/>
</dbReference>
<evidence type="ECO:0000313" key="4">
    <source>
        <dbReference type="Proteomes" id="UP001501842"/>
    </source>
</evidence>
<organism evidence="3 4">
    <name type="scientific">Actinocorallia aurantiaca</name>
    <dbReference type="NCBI Taxonomy" id="46204"/>
    <lineage>
        <taxon>Bacteria</taxon>
        <taxon>Bacillati</taxon>
        <taxon>Actinomycetota</taxon>
        <taxon>Actinomycetes</taxon>
        <taxon>Streptosporangiales</taxon>
        <taxon>Thermomonosporaceae</taxon>
        <taxon>Actinocorallia</taxon>
    </lineage>
</organism>
<sequence length="112" mass="11503">MKVGHILLPVDDLDRALAFYRDVLGLKVRFQDGDRYAALDGGGTTIALAASGEQPVPGRPALGLKVPDVTAAADGLRAAGAFVGDVTTGGHEQRATLHDPDGNVLVLYGPAA</sequence>
<keyword evidence="1" id="KW-0479">Metal-binding</keyword>
<name>A0ABP6H048_9ACTN</name>
<dbReference type="InterPro" id="IPR018146">
    <property type="entry name" value="Glyoxalase_1_CS"/>
</dbReference>
<dbReference type="Proteomes" id="UP001501842">
    <property type="component" value="Unassembled WGS sequence"/>
</dbReference>
<evidence type="ECO:0000259" key="2">
    <source>
        <dbReference type="PROSITE" id="PS51819"/>
    </source>
</evidence>
<dbReference type="InterPro" id="IPR029068">
    <property type="entry name" value="Glyas_Bleomycin-R_OHBP_Dase"/>
</dbReference>
<protein>
    <recommendedName>
        <fullName evidence="2">VOC domain-containing protein</fullName>
    </recommendedName>
</protein>
<dbReference type="Gene3D" id="3.10.180.10">
    <property type="entry name" value="2,3-Dihydroxybiphenyl 1,2-Dioxygenase, domain 1"/>
    <property type="match status" value="1"/>
</dbReference>
<dbReference type="RefSeq" id="WP_344453979.1">
    <property type="nucleotide sequence ID" value="NZ_BAAATZ010000025.1"/>
</dbReference>
<dbReference type="PROSITE" id="PS51819">
    <property type="entry name" value="VOC"/>
    <property type="match status" value="1"/>
</dbReference>
<gene>
    <name evidence="3" type="ORF">GCM10010439_53190</name>
</gene>
<dbReference type="EMBL" id="BAAATZ010000025">
    <property type="protein sequence ID" value="GAA2733354.1"/>
    <property type="molecule type" value="Genomic_DNA"/>
</dbReference>
<proteinExistence type="predicted"/>